<reference evidence="1" key="2">
    <citation type="journal article" date="2015" name="Data Brief">
        <title>Shoot transcriptome of the giant reed, Arundo donax.</title>
        <authorList>
            <person name="Barrero R.A."/>
            <person name="Guerrero F.D."/>
            <person name="Moolhuijzen P."/>
            <person name="Goolsby J.A."/>
            <person name="Tidwell J."/>
            <person name="Bellgard S.E."/>
            <person name="Bellgard M.I."/>
        </authorList>
    </citation>
    <scope>NUCLEOTIDE SEQUENCE</scope>
    <source>
        <tissue evidence="1">Shoot tissue taken approximately 20 cm above the soil surface</tissue>
    </source>
</reference>
<name>A0A0A9GSP1_ARUDO</name>
<dbReference type="EMBL" id="GBRH01170364">
    <property type="protein sequence ID" value="JAE27532.1"/>
    <property type="molecule type" value="Transcribed_RNA"/>
</dbReference>
<evidence type="ECO:0000313" key="1">
    <source>
        <dbReference type="EMBL" id="JAE27532.1"/>
    </source>
</evidence>
<protein>
    <submittedName>
        <fullName evidence="1">Uncharacterized protein</fullName>
    </submittedName>
</protein>
<organism evidence="1">
    <name type="scientific">Arundo donax</name>
    <name type="common">Giant reed</name>
    <name type="synonym">Donax arundinaceus</name>
    <dbReference type="NCBI Taxonomy" id="35708"/>
    <lineage>
        <taxon>Eukaryota</taxon>
        <taxon>Viridiplantae</taxon>
        <taxon>Streptophyta</taxon>
        <taxon>Embryophyta</taxon>
        <taxon>Tracheophyta</taxon>
        <taxon>Spermatophyta</taxon>
        <taxon>Magnoliopsida</taxon>
        <taxon>Liliopsida</taxon>
        <taxon>Poales</taxon>
        <taxon>Poaceae</taxon>
        <taxon>PACMAD clade</taxon>
        <taxon>Arundinoideae</taxon>
        <taxon>Arundineae</taxon>
        <taxon>Arundo</taxon>
    </lineage>
</organism>
<reference evidence="1" key="1">
    <citation type="submission" date="2014-09" db="EMBL/GenBank/DDBJ databases">
        <authorList>
            <person name="Magalhaes I.L.F."/>
            <person name="Oliveira U."/>
            <person name="Santos F.R."/>
            <person name="Vidigal T.H.D.A."/>
            <person name="Brescovit A.D."/>
            <person name="Santos A.J."/>
        </authorList>
    </citation>
    <scope>NUCLEOTIDE SEQUENCE</scope>
    <source>
        <tissue evidence="1">Shoot tissue taken approximately 20 cm above the soil surface</tissue>
    </source>
</reference>
<dbReference type="AlphaFoldDB" id="A0A0A9GSP1"/>
<accession>A0A0A9GSP1</accession>
<sequence>MMLLSQYIVLFPRLGGYHPF</sequence>
<proteinExistence type="predicted"/>